<dbReference type="EMBL" id="MPKA01000090">
    <property type="protein sequence ID" value="OLU45024.1"/>
    <property type="molecule type" value="Genomic_DNA"/>
</dbReference>
<dbReference type="GO" id="GO:0001522">
    <property type="term" value="P:pseudouridine synthesis"/>
    <property type="evidence" value="ECO:0007669"/>
    <property type="project" value="InterPro"/>
</dbReference>
<evidence type="ECO:0000256" key="2">
    <source>
        <dbReference type="ARBA" id="ARBA00010876"/>
    </source>
</evidence>
<evidence type="ECO:0000256" key="4">
    <source>
        <dbReference type="PIRSR" id="PIRSR606225-1"/>
    </source>
</evidence>
<feature type="active site" evidence="4">
    <location>
        <position position="142"/>
    </location>
</feature>
<keyword evidence="5" id="KW-0694">RNA-binding</keyword>
<dbReference type="Proteomes" id="UP000186705">
    <property type="component" value="Unassembled WGS sequence"/>
</dbReference>
<dbReference type="PANTHER" id="PTHR21600:SF83">
    <property type="entry name" value="PSEUDOURIDYLATE SYNTHASE RPUSD4, MITOCHONDRIAL"/>
    <property type="match status" value="1"/>
</dbReference>
<dbReference type="PROSITE" id="PS01129">
    <property type="entry name" value="PSI_RLU"/>
    <property type="match status" value="1"/>
</dbReference>
<dbReference type="Gene3D" id="3.30.2350.10">
    <property type="entry name" value="Pseudouridine synthase"/>
    <property type="match status" value="1"/>
</dbReference>
<keyword evidence="9" id="KW-1185">Reference proteome</keyword>
<dbReference type="GO" id="GO:0009982">
    <property type="term" value="F:pseudouridine synthase activity"/>
    <property type="evidence" value="ECO:0007669"/>
    <property type="project" value="InterPro"/>
</dbReference>
<dbReference type="GeneID" id="78276183"/>
<dbReference type="CDD" id="cd02869">
    <property type="entry name" value="PseudoU_synth_RluA_like"/>
    <property type="match status" value="1"/>
</dbReference>
<dbReference type="InterPro" id="IPR050188">
    <property type="entry name" value="RluA_PseudoU_synthase"/>
</dbReference>
<dbReference type="InterPro" id="IPR020103">
    <property type="entry name" value="PsdUridine_synth_cat_dom_sf"/>
</dbReference>
<evidence type="ECO:0000256" key="5">
    <source>
        <dbReference type="PROSITE-ProRule" id="PRU00182"/>
    </source>
</evidence>
<evidence type="ECO:0000313" key="8">
    <source>
        <dbReference type="EMBL" id="OLU45024.1"/>
    </source>
</evidence>
<comment type="catalytic activity">
    <reaction evidence="1 6">
        <text>a uridine in RNA = a pseudouridine in RNA</text>
        <dbReference type="Rhea" id="RHEA:48348"/>
        <dbReference type="Rhea" id="RHEA-COMP:12068"/>
        <dbReference type="Rhea" id="RHEA-COMP:12069"/>
        <dbReference type="ChEBI" id="CHEBI:65314"/>
        <dbReference type="ChEBI" id="CHEBI:65315"/>
    </reaction>
</comment>
<evidence type="ECO:0000256" key="3">
    <source>
        <dbReference type="ARBA" id="ARBA00023235"/>
    </source>
</evidence>
<gene>
    <name evidence="8" type="ORF">BO225_09540</name>
</gene>
<sequence length="289" mass="33779">MKELTIQVNDANQRLDKFLFKTFPELKSGMLYKALRKKKIKINRKRANYDQMLQAGDQLQLFLPDDILQEKQVYLQKNAQLNVVYEDDNIVVIDKPAGLLSQSSKEQEDCVVERLKSYLYQKKEYDPKSEHHFTPSICNRLDRNTSGLIIGAKNAYASREINAAIQDHHIHKYYNAYVEGHVEKEGLIVLYLQKRETKAYISPTFKEGYQKAVMKIYPYKYENGNTWIKVELITGRFHQIRASMAYLGHPLVGDQKYGSLSSEDMKLDAYKIKIDPIEMEFETNEFTKK</sequence>
<dbReference type="PANTHER" id="PTHR21600">
    <property type="entry name" value="MITOCHONDRIAL RNA PSEUDOURIDINE SYNTHASE"/>
    <property type="match status" value="1"/>
</dbReference>
<reference evidence="8 9" key="1">
    <citation type="submission" date="2016-11" db="EMBL/GenBank/DDBJ databases">
        <title>Description of two novel members of the family Erysipelotrichaceae: Ileibacterium lipovorans gen. nov., sp. nov. and Dubosiella newyorkensis, gen. nov., sp. nov.</title>
        <authorList>
            <person name="Cox L.M."/>
            <person name="Sohn J."/>
            <person name="Tyrrell K.L."/>
            <person name="Citron D.M."/>
            <person name="Lawson P.A."/>
            <person name="Patel N.B."/>
            <person name="Iizumi T."/>
            <person name="Perez-Perez G.I."/>
            <person name="Goldstein E.J."/>
            <person name="Blaser M.J."/>
        </authorList>
    </citation>
    <scope>NUCLEOTIDE SEQUENCE [LARGE SCALE GENOMIC DNA]</scope>
    <source>
        <strain evidence="8 9">NYU-BL-A4</strain>
    </source>
</reference>
<accession>A0A1U7NKT2</accession>
<dbReference type="NCBIfam" id="TIGR00005">
    <property type="entry name" value="rluA_subfam"/>
    <property type="match status" value="1"/>
</dbReference>
<dbReference type="InterPro" id="IPR006224">
    <property type="entry name" value="PsdUridine_synth_RluA-like_CS"/>
</dbReference>
<protein>
    <recommendedName>
        <fullName evidence="6">Pseudouridine synthase</fullName>
        <ecNumber evidence="6">5.4.99.-</ecNumber>
    </recommendedName>
</protein>
<comment type="similarity">
    <text evidence="2 6">Belongs to the pseudouridine synthase RluA family.</text>
</comment>
<dbReference type="GO" id="GO:0140098">
    <property type="term" value="F:catalytic activity, acting on RNA"/>
    <property type="evidence" value="ECO:0007669"/>
    <property type="project" value="UniProtKB-ARBA"/>
</dbReference>
<dbReference type="Pfam" id="PF00849">
    <property type="entry name" value="PseudoU_synth_2"/>
    <property type="match status" value="1"/>
</dbReference>
<dbReference type="GO" id="GO:0006396">
    <property type="term" value="P:RNA processing"/>
    <property type="evidence" value="ECO:0007669"/>
    <property type="project" value="UniProtKB-ARBA"/>
</dbReference>
<dbReference type="Gene3D" id="3.10.290.10">
    <property type="entry name" value="RNA-binding S4 domain"/>
    <property type="match status" value="1"/>
</dbReference>
<evidence type="ECO:0000313" key="9">
    <source>
        <dbReference type="Proteomes" id="UP000186705"/>
    </source>
</evidence>
<proteinExistence type="inferred from homology"/>
<keyword evidence="3 6" id="KW-0413">Isomerase</keyword>
<feature type="domain" description="Pseudouridine synthase RsuA/RluA-like" evidence="7">
    <location>
        <begin position="89"/>
        <end position="245"/>
    </location>
</feature>
<dbReference type="STRING" id="1862672.BO225_09540"/>
<evidence type="ECO:0000256" key="1">
    <source>
        <dbReference type="ARBA" id="ARBA00000073"/>
    </source>
</evidence>
<dbReference type="InterPro" id="IPR036986">
    <property type="entry name" value="S4_RNA-bd_sf"/>
</dbReference>
<dbReference type="EC" id="5.4.99.-" evidence="6"/>
<organism evidence="8 9">
    <name type="scientific">Dubosiella newyorkensis</name>
    <dbReference type="NCBI Taxonomy" id="1862672"/>
    <lineage>
        <taxon>Bacteria</taxon>
        <taxon>Bacillati</taxon>
        <taxon>Bacillota</taxon>
        <taxon>Erysipelotrichia</taxon>
        <taxon>Erysipelotrichales</taxon>
        <taxon>Erysipelotrichaceae</taxon>
        <taxon>Dubosiella</taxon>
    </lineage>
</organism>
<dbReference type="InterPro" id="IPR006145">
    <property type="entry name" value="PsdUridine_synth_RsuA/RluA"/>
</dbReference>
<dbReference type="OrthoDB" id="9807829at2"/>
<dbReference type="RefSeq" id="WP_076342029.1">
    <property type="nucleotide sequence ID" value="NZ_JBGNFS010000001.1"/>
</dbReference>
<evidence type="ECO:0000256" key="6">
    <source>
        <dbReference type="RuleBase" id="RU362028"/>
    </source>
</evidence>
<dbReference type="PROSITE" id="PS50889">
    <property type="entry name" value="S4"/>
    <property type="match status" value="1"/>
</dbReference>
<name>A0A1U7NKT2_9FIRM</name>
<comment type="function">
    <text evidence="6">Responsible for synthesis of pseudouridine from uracil.</text>
</comment>
<dbReference type="InterPro" id="IPR006225">
    <property type="entry name" value="PsdUridine_synth_RluC/D"/>
</dbReference>
<dbReference type="SUPFAM" id="SSF55120">
    <property type="entry name" value="Pseudouridine synthase"/>
    <property type="match status" value="1"/>
</dbReference>
<comment type="caution">
    <text evidence="8">The sequence shown here is derived from an EMBL/GenBank/DDBJ whole genome shotgun (WGS) entry which is preliminary data.</text>
</comment>
<evidence type="ECO:0000259" key="7">
    <source>
        <dbReference type="Pfam" id="PF00849"/>
    </source>
</evidence>
<dbReference type="GO" id="GO:0003723">
    <property type="term" value="F:RNA binding"/>
    <property type="evidence" value="ECO:0007669"/>
    <property type="project" value="UniProtKB-KW"/>
</dbReference>
<dbReference type="AlphaFoldDB" id="A0A1U7NKT2"/>